<evidence type="ECO:0000313" key="1">
    <source>
        <dbReference type="EMBL" id="SHI56084.1"/>
    </source>
</evidence>
<dbReference type="Pfam" id="PF16784">
    <property type="entry name" value="HNHc_6"/>
    <property type="match status" value="1"/>
</dbReference>
<reference evidence="1 2" key="1">
    <citation type="submission" date="2016-11" db="EMBL/GenBank/DDBJ databases">
        <authorList>
            <person name="Jaros S."/>
            <person name="Januszkiewicz K."/>
            <person name="Wedrychowicz H."/>
        </authorList>
    </citation>
    <scope>NUCLEOTIDE SEQUENCE [LARGE SCALE GENOMIC DNA]</scope>
    <source>
        <strain evidence="1 2">DSM 3074</strain>
    </source>
</reference>
<dbReference type="EMBL" id="FQYW01000007">
    <property type="protein sequence ID" value="SHI56084.1"/>
    <property type="molecule type" value="Genomic_DNA"/>
</dbReference>
<sequence>MVQEHCIGKITDISENGIVTIFAQLPNLNKALDRHYDRVEIILPDGRKITPEQRRKCYALLGEITEFVSGIRNAETLDETKSMMKWEFILHRMEAQERRLFSLANCDVSTAREFITYLVSFIVENDIPTKIPLIEQCEDIASFVYACSINRKCAVCGKDADVHHCEGSRIGAGVDRNEVHHLGREVLPLCREHHSICHNDEEAFIEKFHLVPVRLDEALCKKLKLKK</sequence>
<accession>A0A1M6C5Q6</accession>
<dbReference type="Proteomes" id="UP000191240">
    <property type="component" value="Unassembled WGS sequence"/>
</dbReference>
<dbReference type="AlphaFoldDB" id="A0A1M6C5Q6"/>
<organism evidence="1 2">
    <name type="scientific">Anaerovibrio lipolyticus DSM 3074</name>
    <dbReference type="NCBI Taxonomy" id="1120997"/>
    <lineage>
        <taxon>Bacteria</taxon>
        <taxon>Bacillati</taxon>
        <taxon>Bacillota</taxon>
        <taxon>Negativicutes</taxon>
        <taxon>Selenomonadales</taxon>
        <taxon>Selenomonadaceae</taxon>
        <taxon>Anaerovibrio</taxon>
    </lineage>
</organism>
<evidence type="ECO:0000313" key="2">
    <source>
        <dbReference type="Proteomes" id="UP000191240"/>
    </source>
</evidence>
<name>A0A1M6C5Q6_9FIRM</name>
<gene>
    <name evidence="1" type="ORF">SAMN02745671_01003</name>
</gene>
<dbReference type="InterPro" id="IPR041242">
    <property type="entry name" value="HNHc_6"/>
</dbReference>
<protein>
    <submittedName>
        <fullName evidence="1">Putative HNHc nuclease</fullName>
    </submittedName>
</protein>
<proteinExistence type="predicted"/>
<dbReference type="RefSeq" id="WP_080325544.1">
    <property type="nucleotide sequence ID" value="NZ_FQYW01000007.1"/>
</dbReference>